<feature type="compositionally biased region" description="Low complexity" evidence="1">
    <location>
        <begin position="43"/>
        <end position="54"/>
    </location>
</feature>
<sequence length="337" mass="37749">MSLPTFVSRPGPLCEWSLDRFLPSNSNTTQDKLSGNSRPNKRPLSPGGPSLFSPTKRRILTQEGIFLPEKMMKSPFRERRTAGPSFGDLLRAPGSPVKKLDFERTRSPQLPSSILEGRDAVGSLKATPVKVLAASLELVPKTNAKSTHRTFDDDDFFATPERLTTSSSRPTAPTPFTLLPREIPPPTDPQSIHYPGFMVYQDPHIHIPVVNPAILQSFAQDSKDCEDCDEWKENVALRRKIKKAISDPVDGKITLHTPEAKKLEVEKLFKAKATPATPRKTEAKERQEVTSPTPRRASLRHKTGTPVTLDEKRQRRQMLKDEVDEADGMDEEDIQGW</sequence>
<reference evidence="2" key="1">
    <citation type="submission" date="2022-08" db="EMBL/GenBank/DDBJ databases">
        <authorList>
            <consortium name="DOE Joint Genome Institute"/>
            <person name="Min B."/>
            <person name="Riley R."/>
            <person name="Sierra-Patev S."/>
            <person name="Naranjo-Ortiz M."/>
            <person name="Looney B."/>
            <person name="Konkel Z."/>
            <person name="Slot J.C."/>
            <person name="Sakamoto Y."/>
            <person name="Steenwyk J.L."/>
            <person name="Rokas A."/>
            <person name="Carro J."/>
            <person name="Camarero S."/>
            <person name="Ferreira P."/>
            <person name="Molpeceres G."/>
            <person name="Ruiz-Duenas F.J."/>
            <person name="Serrano A."/>
            <person name="Henrissat B."/>
            <person name="Drula E."/>
            <person name="Hughes K.W."/>
            <person name="Mata J.L."/>
            <person name="Ishikawa N.K."/>
            <person name="Vargas-Isla R."/>
            <person name="Ushijima S."/>
            <person name="Smith C.A."/>
            <person name="Ahrendt S."/>
            <person name="Andreopoulos W."/>
            <person name="He G."/>
            <person name="Labutti K."/>
            <person name="Lipzen A."/>
            <person name="Ng V."/>
            <person name="Sandor L."/>
            <person name="Barry K."/>
            <person name="Martinez A.T."/>
            <person name="Xiao Y."/>
            <person name="Gibbons J.G."/>
            <person name="Terashima K."/>
            <person name="Hibbett D.S."/>
            <person name="Grigoriev I.V."/>
        </authorList>
    </citation>
    <scope>NUCLEOTIDE SEQUENCE</scope>
    <source>
        <strain evidence="2">TFB10827</strain>
    </source>
</reference>
<dbReference type="Proteomes" id="UP001163828">
    <property type="component" value="Unassembled WGS sequence"/>
</dbReference>
<evidence type="ECO:0000313" key="3">
    <source>
        <dbReference type="Proteomes" id="UP001163828"/>
    </source>
</evidence>
<feature type="compositionally biased region" description="Low complexity" evidence="1">
    <location>
        <begin position="164"/>
        <end position="177"/>
    </location>
</feature>
<accession>A0ABQ8Q4R2</accession>
<evidence type="ECO:0000256" key="1">
    <source>
        <dbReference type="SAM" id="MobiDB-lite"/>
    </source>
</evidence>
<name>A0ABQ8Q4R2_9AGAR</name>
<dbReference type="EMBL" id="MU790759">
    <property type="protein sequence ID" value="KAJ3993527.1"/>
    <property type="molecule type" value="Genomic_DNA"/>
</dbReference>
<keyword evidence="3" id="KW-1185">Reference proteome</keyword>
<organism evidence="2 3">
    <name type="scientific">Lentinula boryana</name>
    <dbReference type="NCBI Taxonomy" id="40481"/>
    <lineage>
        <taxon>Eukaryota</taxon>
        <taxon>Fungi</taxon>
        <taxon>Dikarya</taxon>
        <taxon>Basidiomycota</taxon>
        <taxon>Agaricomycotina</taxon>
        <taxon>Agaricomycetes</taxon>
        <taxon>Agaricomycetidae</taxon>
        <taxon>Agaricales</taxon>
        <taxon>Marasmiineae</taxon>
        <taxon>Omphalotaceae</taxon>
        <taxon>Lentinula</taxon>
    </lineage>
</organism>
<protein>
    <submittedName>
        <fullName evidence="2">Uncharacterized protein</fullName>
    </submittedName>
</protein>
<feature type="region of interest" description="Disordered" evidence="1">
    <location>
        <begin position="160"/>
        <end position="186"/>
    </location>
</feature>
<feature type="compositionally biased region" description="Polar residues" evidence="1">
    <location>
        <begin position="23"/>
        <end position="38"/>
    </location>
</feature>
<evidence type="ECO:0000313" key="2">
    <source>
        <dbReference type="EMBL" id="KAJ3993527.1"/>
    </source>
</evidence>
<proteinExistence type="predicted"/>
<gene>
    <name evidence="2" type="ORF">F5050DRAFT_1810428</name>
</gene>
<comment type="caution">
    <text evidence="2">The sequence shown here is derived from an EMBL/GenBank/DDBJ whole genome shotgun (WGS) entry which is preliminary data.</text>
</comment>
<feature type="compositionally biased region" description="Basic and acidic residues" evidence="1">
    <location>
        <begin position="279"/>
        <end position="288"/>
    </location>
</feature>
<feature type="compositionally biased region" description="Basic and acidic residues" evidence="1">
    <location>
        <begin position="309"/>
        <end position="321"/>
    </location>
</feature>
<feature type="compositionally biased region" description="Acidic residues" evidence="1">
    <location>
        <begin position="322"/>
        <end position="337"/>
    </location>
</feature>
<feature type="region of interest" description="Disordered" evidence="1">
    <location>
        <begin position="273"/>
        <end position="337"/>
    </location>
</feature>
<feature type="region of interest" description="Disordered" evidence="1">
    <location>
        <begin position="18"/>
        <end position="58"/>
    </location>
</feature>